<keyword evidence="2" id="KW-0472">Membrane</keyword>
<accession>A0A6J4I374</accession>
<keyword evidence="2" id="KW-0812">Transmembrane</keyword>
<reference evidence="3" key="1">
    <citation type="submission" date="2020-02" db="EMBL/GenBank/DDBJ databases">
        <authorList>
            <person name="Meier V. D."/>
        </authorList>
    </citation>
    <scope>NUCLEOTIDE SEQUENCE</scope>
    <source>
        <strain evidence="3">AVDCRST_MAG41</strain>
    </source>
</reference>
<feature type="transmembrane region" description="Helical" evidence="2">
    <location>
        <begin position="39"/>
        <end position="60"/>
    </location>
</feature>
<proteinExistence type="predicted"/>
<evidence type="ECO:0000313" key="3">
    <source>
        <dbReference type="EMBL" id="CAA9240348.1"/>
    </source>
</evidence>
<evidence type="ECO:0000256" key="1">
    <source>
        <dbReference type="SAM" id="MobiDB-lite"/>
    </source>
</evidence>
<keyword evidence="2" id="KW-1133">Transmembrane helix</keyword>
<evidence type="ECO:0000256" key="2">
    <source>
        <dbReference type="SAM" id="Phobius"/>
    </source>
</evidence>
<feature type="compositionally biased region" description="Polar residues" evidence="1">
    <location>
        <begin position="1"/>
        <end position="23"/>
    </location>
</feature>
<dbReference type="EMBL" id="CADCTP010000129">
    <property type="protein sequence ID" value="CAA9240348.1"/>
    <property type="molecule type" value="Genomic_DNA"/>
</dbReference>
<organism evidence="3">
    <name type="scientific">uncultured Mycobacteriales bacterium</name>
    <dbReference type="NCBI Taxonomy" id="581187"/>
    <lineage>
        <taxon>Bacteria</taxon>
        <taxon>Bacillati</taxon>
        <taxon>Actinomycetota</taxon>
        <taxon>Actinomycetes</taxon>
        <taxon>Mycobacteriales</taxon>
        <taxon>environmental samples</taxon>
    </lineage>
</organism>
<gene>
    <name evidence="3" type="ORF">AVDCRST_MAG41-1369</name>
</gene>
<protein>
    <recommendedName>
        <fullName evidence="4">SAF domain-containing protein</fullName>
    </recommendedName>
</protein>
<name>A0A6J4I374_9ACTN</name>
<dbReference type="AlphaFoldDB" id="A0A6J4I374"/>
<sequence>MTTQTTDGPLSTRASRRAGQTTGMPADRLPVPTRQRRPLLALLALVLILGGAALAATLVLTSGQKQEYLLINRDVALGQTLTRDDFLQQPLAATNSAVFAPVAVADFYSRVNGKKALTPLKKGSLLAEGTFGDAVTPAVGVGQIALNLPEGQYPAGLVAGDVIKVLHTPRANANGSTAQAGEKLLPRGATLVQAAYVTSVAASSSGQNGVVIGIDIRNQELAQSPNAGLPAVAAANAINAISVVKLDPGHDYYKGDS</sequence>
<feature type="region of interest" description="Disordered" evidence="1">
    <location>
        <begin position="1"/>
        <end position="31"/>
    </location>
</feature>
<evidence type="ECO:0008006" key="4">
    <source>
        <dbReference type="Google" id="ProtNLM"/>
    </source>
</evidence>